<dbReference type="Gene3D" id="3.40.50.150">
    <property type="entry name" value="Vaccinia Virus protein VP39"/>
    <property type="match status" value="1"/>
</dbReference>
<dbReference type="AlphaFoldDB" id="A0A1J6IQX4"/>
<dbReference type="GO" id="GO:0008168">
    <property type="term" value="F:methyltransferase activity"/>
    <property type="evidence" value="ECO:0007669"/>
    <property type="project" value="TreeGrafter"/>
</dbReference>
<dbReference type="Pfam" id="PF02353">
    <property type="entry name" value="CMAS"/>
    <property type="match status" value="1"/>
</dbReference>
<dbReference type="Proteomes" id="UP000187609">
    <property type="component" value="Unassembled WGS sequence"/>
</dbReference>
<organism evidence="1 2">
    <name type="scientific">Nicotiana attenuata</name>
    <name type="common">Coyote tobacco</name>
    <dbReference type="NCBI Taxonomy" id="49451"/>
    <lineage>
        <taxon>Eukaryota</taxon>
        <taxon>Viridiplantae</taxon>
        <taxon>Streptophyta</taxon>
        <taxon>Embryophyta</taxon>
        <taxon>Tracheophyta</taxon>
        <taxon>Spermatophyta</taxon>
        <taxon>Magnoliopsida</taxon>
        <taxon>eudicotyledons</taxon>
        <taxon>Gunneridae</taxon>
        <taxon>Pentapetalae</taxon>
        <taxon>asterids</taxon>
        <taxon>lamiids</taxon>
        <taxon>Solanales</taxon>
        <taxon>Solanaceae</taxon>
        <taxon>Nicotianoideae</taxon>
        <taxon>Nicotianeae</taxon>
        <taxon>Nicotiana</taxon>
    </lineage>
</organism>
<dbReference type="PANTHER" id="PTHR43675:SF30">
    <property type="entry name" value="CYCLOPROPANE-FATTY-ACYL-PHOSPHOLIPID SYNTHASE"/>
    <property type="match status" value="1"/>
</dbReference>
<dbReference type="InterPro" id="IPR026669">
    <property type="entry name" value="Arsenite_MeTrfase-like"/>
</dbReference>
<protein>
    <submittedName>
        <fullName evidence="1">Uncharacterized protein</fullName>
    </submittedName>
</protein>
<dbReference type="InterPro" id="IPR029063">
    <property type="entry name" value="SAM-dependent_MTases_sf"/>
</dbReference>
<keyword evidence="2" id="KW-1185">Reference proteome</keyword>
<comment type="caution">
    <text evidence="1">The sequence shown here is derived from an EMBL/GenBank/DDBJ whole genome shotgun (WGS) entry which is preliminary data.</text>
</comment>
<evidence type="ECO:0000313" key="1">
    <source>
        <dbReference type="EMBL" id="OIS97552.1"/>
    </source>
</evidence>
<sequence>MIFVNNRDLKASVTRSSKKRGWWTPLLFTAAVSSAKYFIRHVSNQNTLTQARRNISHHYDLSNELFSLFLDETMTYSCAIFKVRPQLSNILQRCLYILCNLHFCPTRYLHCKISTRYEISFLSNTL</sequence>
<gene>
    <name evidence="1" type="ORF">A4A49_31890</name>
</gene>
<proteinExistence type="predicted"/>
<accession>A0A1J6IQX4</accession>
<evidence type="ECO:0000313" key="2">
    <source>
        <dbReference type="Proteomes" id="UP000187609"/>
    </source>
</evidence>
<dbReference type="SUPFAM" id="SSF53335">
    <property type="entry name" value="S-adenosyl-L-methionine-dependent methyltransferases"/>
    <property type="match status" value="1"/>
</dbReference>
<dbReference type="EMBL" id="MJEQ01037192">
    <property type="protein sequence ID" value="OIS97552.1"/>
    <property type="molecule type" value="Genomic_DNA"/>
</dbReference>
<reference evidence="1" key="1">
    <citation type="submission" date="2016-11" db="EMBL/GenBank/DDBJ databases">
        <title>The genome of Nicotiana attenuata.</title>
        <authorList>
            <person name="Xu S."/>
            <person name="Brockmoeller T."/>
            <person name="Gaquerel E."/>
            <person name="Navarro A."/>
            <person name="Kuhl H."/>
            <person name="Gase K."/>
            <person name="Ling Z."/>
            <person name="Zhou W."/>
            <person name="Kreitzer C."/>
            <person name="Stanke M."/>
            <person name="Tang H."/>
            <person name="Lyons E."/>
            <person name="Pandey P."/>
            <person name="Pandey S.P."/>
            <person name="Timmermann B."/>
            <person name="Baldwin I.T."/>
        </authorList>
    </citation>
    <scope>NUCLEOTIDE SEQUENCE [LARGE SCALE GENOMIC DNA]</scope>
    <source>
        <strain evidence="1">UT</strain>
    </source>
</reference>
<dbReference type="Gramene" id="OIS97552">
    <property type="protein sequence ID" value="OIS97552"/>
    <property type="gene ID" value="A4A49_31890"/>
</dbReference>
<name>A0A1J6IQX4_NICAT</name>
<dbReference type="PANTHER" id="PTHR43675">
    <property type="entry name" value="ARSENITE METHYLTRANSFERASE"/>
    <property type="match status" value="1"/>
</dbReference>